<reference evidence="3 4" key="1">
    <citation type="submission" date="2019-07" db="EMBL/GenBank/DDBJ databases">
        <title>De Novo Assembly of kiwifruit Actinidia rufa.</title>
        <authorList>
            <person name="Sugita-Konishi S."/>
            <person name="Sato K."/>
            <person name="Mori E."/>
            <person name="Abe Y."/>
            <person name="Kisaki G."/>
            <person name="Hamano K."/>
            <person name="Suezawa K."/>
            <person name="Otani M."/>
            <person name="Fukuda T."/>
            <person name="Manabe T."/>
            <person name="Gomi K."/>
            <person name="Tabuchi M."/>
            <person name="Akimitsu K."/>
            <person name="Kataoka I."/>
        </authorList>
    </citation>
    <scope>NUCLEOTIDE SEQUENCE [LARGE SCALE GENOMIC DNA]</scope>
    <source>
        <strain evidence="4">cv. Fuchu</strain>
    </source>
</reference>
<name>A0A7J0GYW6_9ERIC</name>
<sequence>MSLDGAVERRKETQPGTGNGNGNGVVTAAVPSYATHRLRLNPNTDHKPDSYEDLQLEFSPLLFSSLERYLPPTLLNVARESKVQYMREILLRYSPEGERTRVQKHREYRQKIISNYQEIHERKVDSFMDCSHTGFIASVCFPLPLSKCRTLDTGSLYGHVT</sequence>
<organism evidence="3 4">
    <name type="scientific">Actinidia rufa</name>
    <dbReference type="NCBI Taxonomy" id="165716"/>
    <lineage>
        <taxon>Eukaryota</taxon>
        <taxon>Viridiplantae</taxon>
        <taxon>Streptophyta</taxon>
        <taxon>Embryophyta</taxon>
        <taxon>Tracheophyta</taxon>
        <taxon>Spermatophyta</taxon>
        <taxon>Magnoliopsida</taxon>
        <taxon>eudicotyledons</taxon>
        <taxon>Gunneridae</taxon>
        <taxon>Pentapetalae</taxon>
        <taxon>asterids</taxon>
        <taxon>Ericales</taxon>
        <taxon>Actinidiaceae</taxon>
        <taxon>Actinidia</taxon>
    </lineage>
</organism>
<feature type="region of interest" description="Disordered" evidence="2">
    <location>
        <begin position="1"/>
        <end position="25"/>
    </location>
</feature>
<dbReference type="EMBL" id="BJWL01000025">
    <property type="protein sequence ID" value="GFZ16027.1"/>
    <property type="molecule type" value="Genomic_DNA"/>
</dbReference>
<keyword evidence="4" id="KW-1185">Reference proteome</keyword>
<feature type="compositionally biased region" description="Basic and acidic residues" evidence="2">
    <location>
        <begin position="1"/>
        <end position="13"/>
    </location>
</feature>
<evidence type="ECO:0000313" key="4">
    <source>
        <dbReference type="Proteomes" id="UP000585474"/>
    </source>
</evidence>
<protein>
    <recommendedName>
        <fullName evidence="5">PKHD-type hydroxylase</fullName>
    </recommendedName>
</protein>
<comment type="caution">
    <text evidence="3">The sequence shown here is derived from an EMBL/GenBank/DDBJ whole genome shotgun (WGS) entry which is preliminary data.</text>
</comment>
<gene>
    <name evidence="3" type="ORF">Acr_25g0004360</name>
</gene>
<dbReference type="PANTHER" id="PTHR24014">
    <property type="entry name" value="2-OXOGLUTARATE AND IRON-DEPENDENT OXYGENASE DOMAIN-CONTAINING PROTEIN 2"/>
    <property type="match status" value="1"/>
</dbReference>
<keyword evidence="1" id="KW-0847">Vitamin C</keyword>
<evidence type="ECO:0000313" key="3">
    <source>
        <dbReference type="EMBL" id="GFZ16027.1"/>
    </source>
</evidence>
<evidence type="ECO:0008006" key="5">
    <source>
        <dbReference type="Google" id="ProtNLM"/>
    </source>
</evidence>
<accession>A0A7J0GYW6</accession>
<dbReference type="Proteomes" id="UP000585474">
    <property type="component" value="Unassembled WGS sequence"/>
</dbReference>
<proteinExistence type="predicted"/>
<dbReference type="PANTHER" id="PTHR24014:SF4">
    <property type="entry name" value="2-OXOGLUTARATE AND IRON-DEPENDENT OXYGENASE DOMAIN-CONTAINING PROTEIN 2"/>
    <property type="match status" value="1"/>
</dbReference>
<dbReference type="AlphaFoldDB" id="A0A7J0GYW6"/>
<dbReference type="GO" id="GO:0031418">
    <property type="term" value="F:L-ascorbic acid binding"/>
    <property type="evidence" value="ECO:0007669"/>
    <property type="project" value="UniProtKB-KW"/>
</dbReference>
<dbReference type="OrthoDB" id="1724339at2759"/>
<evidence type="ECO:0000256" key="2">
    <source>
        <dbReference type="SAM" id="MobiDB-lite"/>
    </source>
</evidence>
<evidence type="ECO:0000256" key="1">
    <source>
        <dbReference type="ARBA" id="ARBA00022896"/>
    </source>
</evidence>